<accession>A0A8X6WUA0</accession>
<evidence type="ECO:0000259" key="1">
    <source>
        <dbReference type="Pfam" id="PF00685"/>
    </source>
</evidence>
<reference evidence="2" key="1">
    <citation type="submission" date="2020-08" db="EMBL/GenBank/DDBJ databases">
        <title>Multicomponent nature underlies the extraordinary mechanical properties of spider dragline silk.</title>
        <authorList>
            <person name="Kono N."/>
            <person name="Nakamura H."/>
            <person name="Mori M."/>
            <person name="Yoshida Y."/>
            <person name="Ohtoshi R."/>
            <person name="Malay A.D."/>
            <person name="Moran D.A.P."/>
            <person name="Tomita M."/>
            <person name="Numata K."/>
            <person name="Arakawa K."/>
        </authorList>
    </citation>
    <scope>NUCLEOTIDE SEQUENCE</scope>
</reference>
<dbReference type="OrthoDB" id="205623at2759"/>
<comment type="caution">
    <text evidence="2">The sequence shown here is derived from an EMBL/GenBank/DDBJ whole genome shotgun (WGS) entry which is preliminary data.</text>
</comment>
<name>A0A8X6WUA0_9ARAC</name>
<protein>
    <recommendedName>
        <fullName evidence="1">Sulfotransferase domain-containing protein</fullName>
    </recommendedName>
</protein>
<feature type="domain" description="Sulfotransferase" evidence="1">
    <location>
        <begin position="58"/>
        <end position="85"/>
    </location>
</feature>
<gene>
    <name evidence="2" type="ORF">TNIN_361181</name>
</gene>
<dbReference type="Pfam" id="PF00685">
    <property type="entry name" value="Sulfotransfer_1"/>
    <property type="match status" value="1"/>
</dbReference>
<dbReference type="InterPro" id="IPR027417">
    <property type="entry name" value="P-loop_NTPase"/>
</dbReference>
<dbReference type="InterPro" id="IPR000863">
    <property type="entry name" value="Sulfotransferase_dom"/>
</dbReference>
<dbReference type="SUPFAM" id="SSF52540">
    <property type="entry name" value="P-loop containing nucleoside triphosphate hydrolases"/>
    <property type="match status" value="1"/>
</dbReference>
<sequence>MIYQLRAQGNWIGLLKSILFNRMKVEHKPLYTNIDGMTLAPFCVPEVHRAATEFKPGKDDVIVAAYPKCGCTFTLQIVSLILRKENR</sequence>
<evidence type="ECO:0000313" key="2">
    <source>
        <dbReference type="EMBL" id="GFY41602.1"/>
    </source>
</evidence>
<dbReference type="Proteomes" id="UP000886998">
    <property type="component" value="Unassembled WGS sequence"/>
</dbReference>
<dbReference type="GO" id="GO:0008146">
    <property type="term" value="F:sulfotransferase activity"/>
    <property type="evidence" value="ECO:0007669"/>
    <property type="project" value="InterPro"/>
</dbReference>
<keyword evidence="3" id="KW-1185">Reference proteome</keyword>
<proteinExistence type="predicted"/>
<evidence type="ECO:0000313" key="3">
    <source>
        <dbReference type="Proteomes" id="UP000886998"/>
    </source>
</evidence>
<organism evidence="2 3">
    <name type="scientific">Trichonephila inaurata madagascariensis</name>
    <dbReference type="NCBI Taxonomy" id="2747483"/>
    <lineage>
        <taxon>Eukaryota</taxon>
        <taxon>Metazoa</taxon>
        <taxon>Ecdysozoa</taxon>
        <taxon>Arthropoda</taxon>
        <taxon>Chelicerata</taxon>
        <taxon>Arachnida</taxon>
        <taxon>Araneae</taxon>
        <taxon>Araneomorphae</taxon>
        <taxon>Entelegynae</taxon>
        <taxon>Araneoidea</taxon>
        <taxon>Nephilidae</taxon>
        <taxon>Trichonephila</taxon>
        <taxon>Trichonephila inaurata</taxon>
    </lineage>
</organism>
<dbReference type="AlphaFoldDB" id="A0A8X6WUA0"/>
<dbReference type="Gene3D" id="3.40.50.300">
    <property type="entry name" value="P-loop containing nucleotide triphosphate hydrolases"/>
    <property type="match status" value="1"/>
</dbReference>
<dbReference type="EMBL" id="BMAV01002589">
    <property type="protein sequence ID" value="GFY41602.1"/>
    <property type="molecule type" value="Genomic_DNA"/>
</dbReference>